<name>A0ABZ2BJV7_9HYPH</name>
<gene>
    <name evidence="2" type="ORF">RB548_24605</name>
</gene>
<dbReference type="Gene3D" id="3.10.450.50">
    <property type="match status" value="1"/>
</dbReference>
<geneLocation type="plasmid" evidence="2 3">
    <name>pSchITTGS70c</name>
</geneLocation>
<dbReference type="Pfam" id="PF12680">
    <property type="entry name" value="SnoaL_2"/>
    <property type="match status" value="1"/>
</dbReference>
<accession>A0ABZ2BJV7</accession>
<reference evidence="2" key="1">
    <citation type="submission" date="2023-08" db="EMBL/GenBank/DDBJ databases">
        <title>Complete genome sequence of Sinorhizobium chiapanecum ITTG S70 isolated from Acaciella angustissima nodules in Chiapas-Mexico.</title>
        <authorList>
            <person name="Rincon-Rosales R."/>
            <person name="Rogel M.A."/>
            <person name="Rincon-Medina C.I."/>
            <person name="Guerrero G."/>
            <person name="Manzano-Gomez L.A."/>
            <person name="Lopez-Lopez A."/>
            <person name="Rincon Molina F.A."/>
            <person name="Martinez-Romero E."/>
        </authorList>
    </citation>
    <scope>NUCLEOTIDE SEQUENCE</scope>
    <source>
        <strain evidence="2">ITTG S70</strain>
        <plasmid evidence="2">pSchITTGS70c</plasmid>
    </source>
</reference>
<evidence type="ECO:0000313" key="2">
    <source>
        <dbReference type="EMBL" id="WVT06520.1"/>
    </source>
</evidence>
<dbReference type="InterPro" id="IPR032710">
    <property type="entry name" value="NTF2-like_dom_sf"/>
</dbReference>
<organism evidence="2 3">
    <name type="scientific">Sinorhizobium chiapasense</name>
    <dbReference type="NCBI Taxonomy" id="501572"/>
    <lineage>
        <taxon>Bacteria</taxon>
        <taxon>Pseudomonadati</taxon>
        <taxon>Pseudomonadota</taxon>
        <taxon>Alphaproteobacteria</taxon>
        <taxon>Hyphomicrobiales</taxon>
        <taxon>Rhizobiaceae</taxon>
        <taxon>Sinorhizobium/Ensifer group</taxon>
        <taxon>Sinorhizobium</taxon>
    </lineage>
</organism>
<evidence type="ECO:0000259" key="1">
    <source>
        <dbReference type="Pfam" id="PF12680"/>
    </source>
</evidence>
<protein>
    <submittedName>
        <fullName evidence="2">Nuclear transport factor 2 family protein</fullName>
    </submittedName>
</protein>
<feature type="domain" description="SnoaL-like" evidence="1">
    <location>
        <begin position="17"/>
        <end position="107"/>
    </location>
</feature>
<dbReference type="InterPro" id="IPR037401">
    <property type="entry name" value="SnoaL-like"/>
</dbReference>
<dbReference type="EMBL" id="CP133151">
    <property type="protein sequence ID" value="WVT06520.1"/>
    <property type="molecule type" value="Genomic_DNA"/>
</dbReference>
<keyword evidence="2" id="KW-0614">Plasmid</keyword>
<dbReference type="SUPFAM" id="SSF54427">
    <property type="entry name" value="NTF2-like"/>
    <property type="match status" value="1"/>
</dbReference>
<proteinExistence type="predicted"/>
<evidence type="ECO:0000313" key="3">
    <source>
        <dbReference type="Proteomes" id="UP001432360"/>
    </source>
</evidence>
<dbReference type="Proteomes" id="UP001432360">
    <property type="component" value="Plasmid pSchITTGS70c"/>
</dbReference>
<sequence>MILADERNILMESRELVEEWVRRFNRCDAVAVAELYREDALHLPARQHCVEGRSAIQKMFERDFAVAGMTCIPAVIYEIGASVVLEWRDPSGRRGCGAFAVRDSRIAFAYWHETCVLSDAKSST</sequence>
<dbReference type="RefSeq" id="WP_331375566.1">
    <property type="nucleotide sequence ID" value="NZ_CP133151.1"/>
</dbReference>
<keyword evidence="3" id="KW-1185">Reference proteome</keyword>